<keyword evidence="2" id="KW-0732">Signal</keyword>
<keyword evidence="4" id="KW-1185">Reference proteome</keyword>
<accession>A0A2S5B609</accession>
<evidence type="ECO:0000313" key="4">
    <source>
        <dbReference type="Proteomes" id="UP000237144"/>
    </source>
</evidence>
<gene>
    <name evidence="3" type="ORF">BMF94_4715</name>
</gene>
<reference evidence="3 4" key="1">
    <citation type="journal article" date="2018" name="Front. Microbiol.">
        <title>Prospects for Fungal Bioremediation of Acidic Radioactive Waste Sites: Characterization and Genome Sequence of Rhodotorula taiwanensis MD1149.</title>
        <authorList>
            <person name="Tkavc R."/>
            <person name="Matrosova V.Y."/>
            <person name="Grichenko O.E."/>
            <person name="Gostincar C."/>
            <person name="Volpe R.P."/>
            <person name="Klimenkova P."/>
            <person name="Gaidamakova E.K."/>
            <person name="Zhou C.E."/>
            <person name="Stewart B.J."/>
            <person name="Lyman M.G."/>
            <person name="Malfatti S.A."/>
            <person name="Rubinfeld B."/>
            <person name="Courtot M."/>
            <person name="Singh J."/>
            <person name="Dalgard C.L."/>
            <person name="Hamilton T."/>
            <person name="Frey K.G."/>
            <person name="Gunde-Cimerman N."/>
            <person name="Dugan L."/>
            <person name="Daly M.J."/>
        </authorList>
    </citation>
    <scope>NUCLEOTIDE SEQUENCE [LARGE SCALE GENOMIC DNA]</scope>
    <source>
        <strain evidence="3 4">MD1149</strain>
    </source>
</reference>
<protein>
    <submittedName>
        <fullName evidence="3">Uncharacterized protein</fullName>
    </submittedName>
</protein>
<feature type="compositionally biased region" description="Basic residues" evidence="1">
    <location>
        <begin position="144"/>
        <end position="165"/>
    </location>
</feature>
<feature type="region of interest" description="Disordered" evidence="1">
    <location>
        <begin position="135"/>
        <end position="173"/>
    </location>
</feature>
<evidence type="ECO:0000313" key="3">
    <source>
        <dbReference type="EMBL" id="POY72209.1"/>
    </source>
</evidence>
<organism evidence="3 4">
    <name type="scientific">Rhodotorula taiwanensis</name>
    <dbReference type="NCBI Taxonomy" id="741276"/>
    <lineage>
        <taxon>Eukaryota</taxon>
        <taxon>Fungi</taxon>
        <taxon>Dikarya</taxon>
        <taxon>Basidiomycota</taxon>
        <taxon>Pucciniomycotina</taxon>
        <taxon>Microbotryomycetes</taxon>
        <taxon>Sporidiobolales</taxon>
        <taxon>Sporidiobolaceae</taxon>
        <taxon>Rhodotorula</taxon>
    </lineage>
</organism>
<feature type="chain" id="PRO_5015690646" evidence="2">
    <location>
        <begin position="26"/>
        <end position="370"/>
    </location>
</feature>
<dbReference type="AlphaFoldDB" id="A0A2S5B609"/>
<dbReference type="EMBL" id="PJQD01000055">
    <property type="protein sequence ID" value="POY72209.1"/>
    <property type="molecule type" value="Genomic_DNA"/>
</dbReference>
<dbReference type="OrthoDB" id="2529858at2759"/>
<evidence type="ECO:0000256" key="1">
    <source>
        <dbReference type="SAM" id="MobiDB-lite"/>
    </source>
</evidence>
<evidence type="ECO:0000256" key="2">
    <source>
        <dbReference type="SAM" id="SignalP"/>
    </source>
</evidence>
<dbReference type="Proteomes" id="UP000237144">
    <property type="component" value="Unassembled WGS sequence"/>
</dbReference>
<proteinExistence type="predicted"/>
<sequence length="370" mass="37540">MHASISSLSAIALVASVLVSQSAQALPMTRSSSSVARRAHIASHQHVARDSYLGDHAIVVDASSSGAYALGGIRNSTVNLTNISKKRAATLSTFSRVVRSLFGGDRPEREPLPLTFSPYVATAAARTAVTVAPHSAATTVAANPKRRRSTRQKRHRARAFGKHPRPQPAKPQAAPPLVVRNVKRDATQASIYSAAVAALPESTPTAAAVEVLAAAAAIPTLESKLTSPYNGSALDAPNGSYGNAAAARARGFSTTVPSSVSVASRAATALTDDTPAPTPLVSVDANGVTWVPASNVAVPTATGATSSSSTATTVLNPKNYVAAAAPTVVVTSSSSPVARVAVSTGSSATVVLPTSPPPSTMTGTSFARRA</sequence>
<feature type="signal peptide" evidence="2">
    <location>
        <begin position="1"/>
        <end position="25"/>
    </location>
</feature>
<comment type="caution">
    <text evidence="3">The sequence shown here is derived from an EMBL/GenBank/DDBJ whole genome shotgun (WGS) entry which is preliminary data.</text>
</comment>
<name>A0A2S5B609_9BASI</name>